<keyword evidence="4" id="KW-1133">Transmembrane helix</keyword>
<comment type="subcellular location">
    <subcellularLocation>
        <location evidence="1">Membrane</location>
        <topology evidence="1">Single-pass membrane protein</topology>
    </subcellularLocation>
</comment>
<dbReference type="PANTHER" id="PTHR24269">
    <property type="entry name" value="KREMEN PROTEIN"/>
    <property type="match status" value="1"/>
</dbReference>
<evidence type="ECO:0000256" key="1">
    <source>
        <dbReference type="ARBA" id="ARBA00004167"/>
    </source>
</evidence>
<dbReference type="PROSITE" id="PS51212">
    <property type="entry name" value="WSC"/>
    <property type="match status" value="4"/>
</dbReference>
<evidence type="ECO:0000313" key="10">
    <source>
        <dbReference type="Proteomes" id="UP001239445"/>
    </source>
</evidence>
<keyword evidence="10" id="KW-1185">Reference proteome</keyword>
<feature type="chain" id="PRO_5042581529" evidence="7">
    <location>
        <begin position="24"/>
        <end position="423"/>
    </location>
</feature>
<evidence type="ECO:0000313" key="9">
    <source>
        <dbReference type="EMBL" id="KAK1757296.1"/>
    </source>
</evidence>
<reference evidence="9" key="1">
    <citation type="submission" date="2023-06" db="EMBL/GenBank/DDBJ databases">
        <title>Genome-scale phylogeny and comparative genomics of the fungal order Sordariales.</title>
        <authorList>
            <consortium name="Lawrence Berkeley National Laboratory"/>
            <person name="Hensen N."/>
            <person name="Bonometti L."/>
            <person name="Westerberg I."/>
            <person name="Brannstrom I.O."/>
            <person name="Guillou S."/>
            <person name="Cros-Aarteil S."/>
            <person name="Calhoun S."/>
            <person name="Haridas S."/>
            <person name="Kuo A."/>
            <person name="Mondo S."/>
            <person name="Pangilinan J."/>
            <person name="Riley R."/>
            <person name="Labutti K."/>
            <person name="Andreopoulos B."/>
            <person name="Lipzen A."/>
            <person name="Chen C."/>
            <person name="Yanf M."/>
            <person name="Daum C."/>
            <person name="Ng V."/>
            <person name="Clum A."/>
            <person name="Steindorff A."/>
            <person name="Ohm R."/>
            <person name="Martin F."/>
            <person name="Silar P."/>
            <person name="Natvig D."/>
            <person name="Lalanne C."/>
            <person name="Gautier V."/>
            <person name="Ament-Velasquez S.L."/>
            <person name="Kruys A."/>
            <person name="Hutchinson M.I."/>
            <person name="Powell A.J."/>
            <person name="Barry K."/>
            <person name="Miller A.N."/>
            <person name="Grigoriev I.V."/>
            <person name="Debuchy R."/>
            <person name="Gladieux P."/>
            <person name="Thoren M.H."/>
            <person name="Johannesson H."/>
        </authorList>
    </citation>
    <scope>NUCLEOTIDE SEQUENCE</scope>
    <source>
        <strain evidence="9">PSN4</strain>
    </source>
</reference>
<sequence length="423" mass="44961">MASTRSAIRATLSLFLLTGAVSALPSSRRTDEPYSHLGCYAGKTNGARVLNGAQTASDTMTVATCAAFCADYKYFGLEFGRECYCGNNVQDAGAAAPSADDPSAACTFTCPGDETGQTTCGAADVQDVYINNAYTPRVPDQSLSVPYRGCFVDHGNPRVLPDNLLGADDMTAEKCAAHCSDFSYFGLEFGRECWCGNAAPATPAKETDCDFPCAGDDRTLCGGRNFINVWGAPVASPETVAGGAASPSLTGRTCAAACSGYAWFGVEYGTQCFCGTALRDSAAERPQAECAMRCGGDYGDVCGDADRMNVFWSGVEQIVTNLDEVEGFHYQGCWTDDTAQRTLADDVLRADDMTVEKCAAFCQGYEYFGLEYASQCFCGNYLGGWVAPEEECSQLCAGDNNQWCGAPDRLSLYVVAEVCYPDS</sequence>
<evidence type="ECO:0000256" key="4">
    <source>
        <dbReference type="ARBA" id="ARBA00022989"/>
    </source>
</evidence>
<comment type="caution">
    <text evidence="9">The sequence shown here is derived from an EMBL/GenBank/DDBJ whole genome shotgun (WGS) entry which is preliminary data.</text>
</comment>
<feature type="domain" description="WSC" evidence="8">
    <location>
        <begin position="327"/>
        <end position="416"/>
    </location>
</feature>
<keyword evidence="3 7" id="KW-0732">Signal</keyword>
<dbReference type="GO" id="GO:0005886">
    <property type="term" value="C:plasma membrane"/>
    <property type="evidence" value="ECO:0007669"/>
    <property type="project" value="TreeGrafter"/>
</dbReference>
<evidence type="ECO:0000256" key="3">
    <source>
        <dbReference type="ARBA" id="ARBA00022729"/>
    </source>
</evidence>
<dbReference type="InterPro" id="IPR051836">
    <property type="entry name" value="Kremen_rcpt"/>
</dbReference>
<feature type="domain" description="WSC" evidence="8">
    <location>
        <begin position="33"/>
        <end position="132"/>
    </location>
</feature>
<gene>
    <name evidence="9" type="ORF">QBC47DRAFT_442104</name>
</gene>
<proteinExistence type="predicted"/>
<evidence type="ECO:0000259" key="8">
    <source>
        <dbReference type="PROSITE" id="PS51212"/>
    </source>
</evidence>
<keyword evidence="5" id="KW-0472">Membrane</keyword>
<protein>
    <submittedName>
        <fullName evidence="9">Fungistatic metabolite</fullName>
    </submittedName>
</protein>
<accession>A0AAJ0BK00</accession>
<dbReference type="EMBL" id="MU839830">
    <property type="protein sequence ID" value="KAK1757296.1"/>
    <property type="molecule type" value="Genomic_DNA"/>
</dbReference>
<dbReference type="AlphaFoldDB" id="A0AAJ0BK00"/>
<feature type="domain" description="WSC" evidence="8">
    <location>
        <begin position="144"/>
        <end position="233"/>
    </location>
</feature>
<dbReference type="Pfam" id="PF01822">
    <property type="entry name" value="WSC"/>
    <property type="match status" value="4"/>
</dbReference>
<evidence type="ECO:0000256" key="5">
    <source>
        <dbReference type="ARBA" id="ARBA00023136"/>
    </source>
</evidence>
<feature type="signal peptide" evidence="7">
    <location>
        <begin position="1"/>
        <end position="23"/>
    </location>
</feature>
<keyword evidence="6" id="KW-0325">Glycoprotein</keyword>
<evidence type="ECO:0000256" key="2">
    <source>
        <dbReference type="ARBA" id="ARBA00022692"/>
    </source>
</evidence>
<feature type="domain" description="WSC" evidence="8">
    <location>
        <begin position="247"/>
        <end position="314"/>
    </location>
</feature>
<evidence type="ECO:0000256" key="7">
    <source>
        <dbReference type="SAM" id="SignalP"/>
    </source>
</evidence>
<keyword evidence="2" id="KW-0812">Transmembrane</keyword>
<organism evidence="9 10">
    <name type="scientific">Echria macrotheca</name>
    <dbReference type="NCBI Taxonomy" id="438768"/>
    <lineage>
        <taxon>Eukaryota</taxon>
        <taxon>Fungi</taxon>
        <taxon>Dikarya</taxon>
        <taxon>Ascomycota</taxon>
        <taxon>Pezizomycotina</taxon>
        <taxon>Sordariomycetes</taxon>
        <taxon>Sordariomycetidae</taxon>
        <taxon>Sordariales</taxon>
        <taxon>Schizotheciaceae</taxon>
        <taxon>Echria</taxon>
    </lineage>
</organism>
<dbReference type="SMART" id="SM00321">
    <property type="entry name" value="WSC"/>
    <property type="match status" value="4"/>
</dbReference>
<dbReference type="Proteomes" id="UP001239445">
    <property type="component" value="Unassembled WGS sequence"/>
</dbReference>
<evidence type="ECO:0000256" key="6">
    <source>
        <dbReference type="ARBA" id="ARBA00023180"/>
    </source>
</evidence>
<dbReference type="InterPro" id="IPR002889">
    <property type="entry name" value="WSC_carb-bd"/>
</dbReference>
<name>A0AAJ0BK00_9PEZI</name>
<dbReference type="PANTHER" id="PTHR24269:SF16">
    <property type="entry name" value="PROTEIN SLG1"/>
    <property type="match status" value="1"/>
</dbReference>